<dbReference type="InterPro" id="IPR001466">
    <property type="entry name" value="Beta-lactam-related"/>
</dbReference>
<dbReference type="Gene3D" id="3.40.710.10">
    <property type="entry name" value="DD-peptidase/beta-lactamase superfamily"/>
    <property type="match status" value="1"/>
</dbReference>
<accession>A0A382QMK8</accession>
<reference evidence="2" key="1">
    <citation type="submission" date="2018-05" db="EMBL/GenBank/DDBJ databases">
        <authorList>
            <person name="Lanie J.A."/>
            <person name="Ng W.-L."/>
            <person name="Kazmierczak K.M."/>
            <person name="Andrzejewski T.M."/>
            <person name="Davidsen T.M."/>
            <person name="Wayne K.J."/>
            <person name="Tettelin H."/>
            <person name="Glass J.I."/>
            <person name="Rusch D."/>
            <person name="Podicherti R."/>
            <person name="Tsui H.-C.T."/>
            <person name="Winkler M.E."/>
        </authorList>
    </citation>
    <scope>NUCLEOTIDE SEQUENCE</scope>
</reference>
<protein>
    <recommendedName>
        <fullName evidence="1">Beta-lactamase-related domain-containing protein</fullName>
    </recommendedName>
</protein>
<dbReference type="Pfam" id="PF00144">
    <property type="entry name" value="Beta-lactamase"/>
    <property type="match status" value="1"/>
</dbReference>
<gene>
    <name evidence="2" type="ORF">METZ01_LOCUS339597</name>
</gene>
<evidence type="ECO:0000259" key="1">
    <source>
        <dbReference type="Pfam" id="PF00144"/>
    </source>
</evidence>
<dbReference type="InterPro" id="IPR012338">
    <property type="entry name" value="Beta-lactam/transpept-like"/>
</dbReference>
<dbReference type="EMBL" id="UINC01115595">
    <property type="protein sequence ID" value="SVC86743.1"/>
    <property type="molecule type" value="Genomic_DNA"/>
</dbReference>
<dbReference type="AlphaFoldDB" id="A0A382QMK8"/>
<dbReference type="SUPFAM" id="SSF56601">
    <property type="entry name" value="beta-lactamase/transpeptidase-like"/>
    <property type="match status" value="1"/>
</dbReference>
<organism evidence="2">
    <name type="scientific">marine metagenome</name>
    <dbReference type="NCBI Taxonomy" id="408172"/>
    <lineage>
        <taxon>unclassified sequences</taxon>
        <taxon>metagenomes</taxon>
        <taxon>ecological metagenomes</taxon>
    </lineage>
</organism>
<sequence length="92" mass="10413">MKDRTFIHDLDWGLGFLVDSNHYGPDTVPYSFGRHCSMRTYGHGGRQSSSSFADPEHGLVVTVVFNGMPGERRHNDRIREINTAIYEDLGLT</sequence>
<evidence type="ECO:0000313" key="2">
    <source>
        <dbReference type="EMBL" id="SVC86743.1"/>
    </source>
</evidence>
<name>A0A382QMK8_9ZZZZ</name>
<proteinExistence type="predicted"/>
<feature type="domain" description="Beta-lactamase-related" evidence="1">
    <location>
        <begin position="9"/>
        <end position="80"/>
    </location>
</feature>